<organism evidence="3 4">
    <name type="scientific">Geothrix limicola</name>
    <dbReference type="NCBI Taxonomy" id="2927978"/>
    <lineage>
        <taxon>Bacteria</taxon>
        <taxon>Pseudomonadati</taxon>
        <taxon>Acidobacteriota</taxon>
        <taxon>Holophagae</taxon>
        <taxon>Holophagales</taxon>
        <taxon>Holophagaceae</taxon>
        <taxon>Geothrix</taxon>
    </lineage>
</organism>
<dbReference type="SUPFAM" id="SSF53335">
    <property type="entry name" value="S-adenosyl-L-methionine-dependent methyltransferases"/>
    <property type="match status" value="1"/>
</dbReference>
<protein>
    <recommendedName>
        <fullName evidence="2">Methyltransferase domain-containing protein</fullName>
    </recommendedName>
</protein>
<proteinExistence type="predicted"/>
<sequence length="228" mass="25098">MPMTQSRDTWNKVTELNHPEGFLLGPVNAATWLRDPRHMGFMLARYKFAAKMMRRCQAILEVGCGEGLGAFMLVRDTPARVLGVDFDEAQILYAQREVAPHGRGRLSFLCGDATTEAQAAGPFDGLVCLDVIEHVDQKEEARFLENCVSVLKPGAVAIFGTPNIASDAFASPPSRAGHINLFDPDRFVSTLEGHFSHVFPFSMNDEMVHTGFAKMAHYLLALCVRQGG</sequence>
<dbReference type="InterPro" id="IPR029063">
    <property type="entry name" value="SAM-dependent_MTases_sf"/>
</dbReference>
<evidence type="ECO:0000313" key="4">
    <source>
        <dbReference type="Proteomes" id="UP001165069"/>
    </source>
</evidence>
<reference evidence="3 4" key="1">
    <citation type="journal article" date="2023" name="Antonie Van Leeuwenhoek">
        <title>Mesoterricola silvestris gen. nov., sp. nov., Mesoterricola sediminis sp. nov., Geothrix oryzae sp. nov., Geothrix edaphica sp. nov., Geothrix rubra sp. nov., and Geothrix limicola sp. nov., six novel members of Acidobacteriota isolated from soils.</title>
        <authorList>
            <person name="Itoh H."/>
            <person name="Sugisawa Y."/>
            <person name="Mise K."/>
            <person name="Xu Z."/>
            <person name="Kuniyasu M."/>
            <person name="Ushijima N."/>
            <person name="Kawano K."/>
            <person name="Kobayashi E."/>
            <person name="Shiratori Y."/>
            <person name="Masuda Y."/>
            <person name="Senoo K."/>
        </authorList>
    </citation>
    <scope>NUCLEOTIDE SEQUENCE [LARGE SCALE GENOMIC DNA]</scope>
    <source>
        <strain evidence="3 4">Red804</strain>
    </source>
</reference>
<dbReference type="PANTHER" id="PTHR43861">
    <property type="entry name" value="TRANS-ACONITATE 2-METHYLTRANSFERASE-RELATED"/>
    <property type="match status" value="1"/>
</dbReference>
<evidence type="ECO:0000256" key="1">
    <source>
        <dbReference type="ARBA" id="ARBA00022679"/>
    </source>
</evidence>
<keyword evidence="1" id="KW-0808">Transferase</keyword>
<accession>A0ABQ5QE94</accession>
<dbReference type="Proteomes" id="UP001165069">
    <property type="component" value="Unassembled WGS sequence"/>
</dbReference>
<dbReference type="Pfam" id="PF13649">
    <property type="entry name" value="Methyltransf_25"/>
    <property type="match status" value="1"/>
</dbReference>
<feature type="domain" description="Methyltransferase" evidence="2">
    <location>
        <begin position="59"/>
        <end position="154"/>
    </location>
</feature>
<gene>
    <name evidence="3" type="ORF">GETHLI_16640</name>
</gene>
<comment type="caution">
    <text evidence="3">The sequence shown here is derived from an EMBL/GenBank/DDBJ whole genome shotgun (WGS) entry which is preliminary data.</text>
</comment>
<dbReference type="InterPro" id="IPR041698">
    <property type="entry name" value="Methyltransf_25"/>
</dbReference>
<evidence type="ECO:0000259" key="2">
    <source>
        <dbReference type="Pfam" id="PF13649"/>
    </source>
</evidence>
<dbReference type="Gene3D" id="3.40.50.150">
    <property type="entry name" value="Vaccinia Virus protein VP39"/>
    <property type="match status" value="1"/>
</dbReference>
<dbReference type="CDD" id="cd02440">
    <property type="entry name" value="AdoMet_MTases"/>
    <property type="match status" value="1"/>
</dbReference>
<keyword evidence="4" id="KW-1185">Reference proteome</keyword>
<dbReference type="EMBL" id="BSDE01000003">
    <property type="protein sequence ID" value="GLH73162.1"/>
    <property type="molecule type" value="Genomic_DNA"/>
</dbReference>
<name>A0ABQ5QE94_9BACT</name>
<evidence type="ECO:0000313" key="3">
    <source>
        <dbReference type="EMBL" id="GLH73162.1"/>
    </source>
</evidence>